<dbReference type="InterPro" id="IPR013783">
    <property type="entry name" value="Ig-like_fold"/>
</dbReference>
<evidence type="ECO:0000259" key="3">
    <source>
        <dbReference type="PROSITE" id="PS50835"/>
    </source>
</evidence>
<dbReference type="SUPFAM" id="SSF48726">
    <property type="entry name" value="Immunoglobulin"/>
    <property type="match status" value="2"/>
</dbReference>
<name>A0A671U6D7_SPAAU</name>
<dbReference type="PROSITE" id="PS00290">
    <property type="entry name" value="IG_MHC"/>
    <property type="match status" value="1"/>
</dbReference>
<dbReference type="GeneTree" id="ENSGT00940000165285"/>
<feature type="transmembrane region" description="Helical" evidence="2">
    <location>
        <begin position="421"/>
        <end position="442"/>
    </location>
</feature>
<organism evidence="4 5">
    <name type="scientific">Sparus aurata</name>
    <name type="common">Gilthead sea bream</name>
    <dbReference type="NCBI Taxonomy" id="8175"/>
    <lineage>
        <taxon>Eukaryota</taxon>
        <taxon>Metazoa</taxon>
        <taxon>Chordata</taxon>
        <taxon>Craniata</taxon>
        <taxon>Vertebrata</taxon>
        <taxon>Euteleostomi</taxon>
        <taxon>Actinopterygii</taxon>
        <taxon>Neopterygii</taxon>
        <taxon>Teleostei</taxon>
        <taxon>Neoteleostei</taxon>
        <taxon>Acanthomorphata</taxon>
        <taxon>Eupercaria</taxon>
        <taxon>Spariformes</taxon>
        <taxon>Sparidae</taxon>
        <taxon>Sparus</taxon>
    </lineage>
</organism>
<dbReference type="AlphaFoldDB" id="A0A671U6D7"/>
<dbReference type="InterPro" id="IPR036179">
    <property type="entry name" value="Ig-like_dom_sf"/>
</dbReference>
<keyword evidence="1" id="KW-0393">Immunoglobulin domain</keyword>
<dbReference type="Ensembl" id="ENSSAUT00010010553.1">
    <property type="protein sequence ID" value="ENSSAUP00010009916.1"/>
    <property type="gene ID" value="ENSSAUG00010004865.1"/>
</dbReference>
<keyword evidence="5" id="KW-1185">Reference proteome</keyword>
<evidence type="ECO:0000313" key="5">
    <source>
        <dbReference type="Proteomes" id="UP000472265"/>
    </source>
</evidence>
<dbReference type="PANTHER" id="PTHR23411">
    <property type="entry name" value="TAPASIN"/>
    <property type="match status" value="1"/>
</dbReference>
<feature type="domain" description="Ig-like" evidence="3">
    <location>
        <begin position="304"/>
        <end position="412"/>
    </location>
</feature>
<feature type="domain" description="Ig-like" evidence="3">
    <location>
        <begin position="180"/>
        <end position="297"/>
    </location>
</feature>
<keyword evidence="2" id="KW-1133">Transmembrane helix</keyword>
<accession>A0A671U6D7</accession>
<feature type="transmembrane region" description="Helical" evidence="2">
    <location>
        <begin position="29"/>
        <end position="50"/>
    </location>
</feature>
<reference evidence="4" key="1">
    <citation type="submission" date="2021-04" db="EMBL/GenBank/DDBJ databases">
        <authorList>
            <consortium name="Wellcome Sanger Institute Data Sharing"/>
        </authorList>
    </citation>
    <scope>NUCLEOTIDE SEQUENCE [LARGE SCALE GENOMIC DNA]</scope>
</reference>
<reference evidence="4" key="2">
    <citation type="submission" date="2025-08" db="UniProtKB">
        <authorList>
            <consortium name="Ensembl"/>
        </authorList>
    </citation>
    <scope>IDENTIFICATION</scope>
</reference>
<dbReference type="InterPro" id="IPR003006">
    <property type="entry name" value="Ig/MHC_CS"/>
</dbReference>
<proteinExistence type="predicted"/>
<dbReference type="InterPro" id="IPR050380">
    <property type="entry name" value="Immune_Resp_Modulators"/>
</dbReference>
<keyword evidence="2" id="KW-0472">Membrane</keyword>
<dbReference type="InterPro" id="IPR003597">
    <property type="entry name" value="Ig_C1-set"/>
</dbReference>
<evidence type="ECO:0000256" key="1">
    <source>
        <dbReference type="ARBA" id="ARBA00023319"/>
    </source>
</evidence>
<reference evidence="4" key="3">
    <citation type="submission" date="2025-09" db="UniProtKB">
        <authorList>
            <consortium name="Ensembl"/>
        </authorList>
    </citation>
    <scope>IDENTIFICATION</scope>
</reference>
<dbReference type="Proteomes" id="UP000472265">
    <property type="component" value="Chromosome 2"/>
</dbReference>
<protein>
    <submittedName>
        <fullName evidence="4">Dehydrogenase/reductase (SDR family) member 13b.2</fullName>
    </submittedName>
</protein>
<dbReference type="InterPro" id="IPR007110">
    <property type="entry name" value="Ig-like_dom"/>
</dbReference>
<keyword evidence="2" id="KW-0812">Transmembrane</keyword>
<evidence type="ECO:0000313" key="4">
    <source>
        <dbReference type="Ensembl" id="ENSSAUP00010009916.1"/>
    </source>
</evidence>
<dbReference type="Pfam" id="PF07654">
    <property type="entry name" value="C1-set"/>
    <property type="match status" value="1"/>
</dbReference>
<dbReference type="SMART" id="SM00407">
    <property type="entry name" value="IGc1"/>
    <property type="match status" value="1"/>
</dbReference>
<dbReference type="Gene3D" id="2.60.40.10">
    <property type="entry name" value="Immunoglobulins"/>
    <property type="match status" value="3"/>
</dbReference>
<dbReference type="InParanoid" id="A0A671U6D7"/>
<dbReference type="PROSITE" id="PS50835">
    <property type="entry name" value="IG_LIKE"/>
    <property type="match status" value="2"/>
</dbReference>
<evidence type="ECO:0000256" key="2">
    <source>
        <dbReference type="SAM" id="Phobius"/>
    </source>
</evidence>
<gene>
    <name evidence="4" type="primary">dhrs13b.2</name>
</gene>
<dbReference type="OMA" id="NRWFTCT"/>
<sequence length="494" mass="55981">MKVKVFLQLNTSVRCTSSKERLRPKSMGLMLKILIYLYLCAAVCVPQMSWLPCQFIDEHVFLNNEGHTETDLIHREAMLQFGQKGDAPVNQNAITFLVTGSKLDLRRYIEGVEAEQLECELRRYSTQGIHVRWPVKGAEEYNRWFSCTLKHTNGLFTIISFLRHPTDRPPSGQQDYRSWPAITDREIFTTTVVMVLQTQTPSVIAGLRTEQKLHCHFAVDHKTPNITVEWHFQHRGERAKLFSHTSRTGQNQGTGVGLRALAGGDASYKLPLTKMSSEGMYVCSVSVMPLFASLDISLHIEEAPVVSLNVGPTLLMQEGQEQKVICEAEKYYPLDVEIVWYQGPAMSGQRVGAPLPKVLQNILLSSHRHNQDKTYSLSAFFYLQPSLSDSGRQYTCSVSHKSLRVPIRKSFILTVEEPSSWIFTLIVVFVVVILLIILVMMLPQLLSEETILNSLGFLSHQLETLVMTDCPPHSISIVNLCFWMSSTFDFGLLR</sequence>